<dbReference type="Proteomes" id="UP000185739">
    <property type="component" value="Chromosome"/>
</dbReference>
<reference evidence="1 2" key="1">
    <citation type="submission" date="2016-12" db="EMBL/GenBank/DDBJ databases">
        <title>Complete genome sequence of Thauera chlorobenzoica, a Betaproteobacterium degrading haloaromatics anaerobically to CO2 and halides.</title>
        <authorList>
            <person name="Goris T."/>
            <person name="Mergelsberg M."/>
            <person name="Boll M."/>
        </authorList>
    </citation>
    <scope>NUCLEOTIDE SEQUENCE [LARGE SCALE GENOMIC DNA]</scope>
    <source>
        <strain evidence="1 2">3CB1</strain>
    </source>
</reference>
<dbReference type="AlphaFoldDB" id="A0A1L6FAP3"/>
<dbReference type="EMBL" id="CP018839">
    <property type="protein sequence ID" value="APR03978.1"/>
    <property type="molecule type" value="Genomic_DNA"/>
</dbReference>
<keyword evidence="2" id="KW-1185">Reference proteome</keyword>
<dbReference type="KEGG" id="tcl:Tchl_1119"/>
<organism evidence="1 2">
    <name type="scientific">Thauera chlorobenzoica</name>
    <dbReference type="NCBI Taxonomy" id="96773"/>
    <lineage>
        <taxon>Bacteria</taxon>
        <taxon>Pseudomonadati</taxon>
        <taxon>Pseudomonadota</taxon>
        <taxon>Betaproteobacteria</taxon>
        <taxon>Rhodocyclales</taxon>
        <taxon>Zoogloeaceae</taxon>
        <taxon>Thauera</taxon>
    </lineage>
</organism>
<dbReference type="STRING" id="96773.Tchl_1119"/>
<protein>
    <submittedName>
        <fullName evidence="1">Uncharacterized protein</fullName>
    </submittedName>
</protein>
<accession>A0A1L6FAP3</accession>
<evidence type="ECO:0000313" key="2">
    <source>
        <dbReference type="Proteomes" id="UP000185739"/>
    </source>
</evidence>
<evidence type="ECO:0000313" key="1">
    <source>
        <dbReference type="EMBL" id="APR03978.1"/>
    </source>
</evidence>
<proteinExistence type="predicted"/>
<sequence>MRRASSHQDAVFQRCWAACSPGWKGGMFIGSDGLRGGRTWRQAVCAGSVAGRYS</sequence>
<name>A0A1L6FAP3_9RHOO</name>
<gene>
    <name evidence="1" type="ORF">Tchl_1119</name>
</gene>